<dbReference type="OrthoDB" id="9804504at2"/>
<dbReference type="EMBL" id="CP014228">
    <property type="protein sequence ID" value="AMD87621.1"/>
    <property type="molecule type" value="Genomic_DNA"/>
</dbReference>
<evidence type="ECO:0000313" key="9">
    <source>
        <dbReference type="EMBL" id="AMD87621.1"/>
    </source>
</evidence>
<dbReference type="CDD" id="cd03695">
    <property type="entry name" value="CysN_NodQ_II"/>
    <property type="match status" value="1"/>
</dbReference>
<dbReference type="PRINTS" id="PR00315">
    <property type="entry name" value="ELONGATNFCT"/>
</dbReference>
<reference evidence="10" key="1">
    <citation type="submission" date="2016-02" db="EMBL/GenBank/DDBJ databases">
        <authorList>
            <person name="Holder M.E."/>
            <person name="Ajami N.J."/>
            <person name="Petrosino J.F."/>
        </authorList>
    </citation>
    <scope>NUCLEOTIDE SEQUENCE [LARGE SCALE GENOMIC DNA]</scope>
    <source>
        <strain evidence="10">CCUG 36733</strain>
    </source>
</reference>
<dbReference type="GO" id="GO:0006790">
    <property type="term" value="P:sulfur compound metabolic process"/>
    <property type="evidence" value="ECO:0007669"/>
    <property type="project" value="InterPro"/>
</dbReference>
<evidence type="ECO:0000256" key="5">
    <source>
        <dbReference type="ARBA" id="ARBA00022840"/>
    </source>
</evidence>
<keyword evidence="2 9" id="KW-0808">Transferase</keyword>
<dbReference type="Gene3D" id="2.40.30.10">
    <property type="entry name" value="Translation factors"/>
    <property type="match status" value="2"/>
</dbReference>
<evidence type="ECO:0000256" key="1">
    <source>
        <dbReference type="ARBA" id="ARBA00012391"/>
    </source>
</evidence>
<protein>
    <recommendedName>
        <fullName evidence="1">sulfate adenylyltransferase</fullName>
        <ecNumber evidence="1">2.7.7.4</ecNumber>
    </recommendedName>
</protein>
<dbReference type="CDD" id="cd04095">
    <property type="entry name" value="CysN_NoDQ_III"/>
    <property type="match status" value="1"/>
</dbReference>
<keyword evidence="4" id="KW-0547">Nucleotide-binding</keyword>
<dbReference type="PANTHER" id="PTHR23115">
    <property type="entry name" value="TRANSLATION FACTOR"/>
    <property type="match status" value="1"/>
</dbReference>
<dbReference type="Pfam" id="PF22594">
    <property type="entry name" value="GTP-eEF1A_C"/>
    <property type="match status" value="1"/>
</dbReference>
<dbReference type="SUPFAM" id="SSF52540">
    <property type="entry name" value="P-loop containing nucleoside triphosphate hydrolases"/>
    <property type="match status" value="1"/>
</dbReference>
<accession>A0A109W2T1</accession>
<dbReference type="InterPro" id="IPR000795">
    <property type="entry name" value="T_Tr_GTP-bd_dom"/>
</dbReference>
<dbReference type="SUPFAM" id="SSF50465">
    <property type="entry name" value="EF-Tu/eEF-1alpha/eIF2-gamma C-terminal domain"/>
    <property type="match status" value="1"/>
</dbReference>
<evidence type="ECO:0000256" key="6">
    <source>
        <dbReference type="ARBA" id="ARBA00023134"/>
    </source>
</evidence>
<dbReference type="SUPFAM" id="SSF50447">
    <property type="entry name" value="Translation proteins"/>
    <property type="match status" value="1"/>
</dbReference>
<dbReference type="CDD" id="cd04166">
    <property type="entry name" value="CysN_ATPS"/>
    <property type="match status" value="1"/>
</dbReference>
<dbReference type="GO" id="GO:0004781">
    <property type="term" value="F:sulfate adenylyltransferase (ATP) activity"/>
    <property type="evidence" value="ECO:0007669"/>
    <property type="project" value="UniProtKB-EC"/>
</dbReference>
<dbReference type="InterPro" id="IPR009001">
    <property type="entry name" value="Transl_elong_EF1A/Init_IF2_C"/>
</dbReference>
<dbReference type="PROSITE" id="PS51722">
    <property type="entry name" value="G_TR_2"/>
    <property type="match status" value="1"/>
</dbReference>
<dbReference type="InterPro" id="IPR041757">
    <property type="entry name" value="CysN_GTP-bd"/>
</dbReference>
<dbReference type="STRING" id="111015.AXF14_08525"/>
<dbReference type="InterPro" id="IPR031157">
    <property type="entry name" value="G_TR_CS"/>
</dbReference>
<dbReference type="GO" id="GO:0005525">
    <property type="term" value="F:GTP binding"/>
    <property type="evidence" value="ECO:0007669"/>
    <property type="project" value="UniProtKB-KW"/>
</dbReference>
<sequence>MTSTLTTPLERSATAPATGTAPSAREHEEARRLLDATAPAPGGLLRLATAGSVDDGKSTLVGRLLFDSKSVLRDQLAAVERVSLDRGLTRTDLALLTDGLRAEREQGITIDVAYRYFATSRRSFILADCPGHVEYTRNTVTGSSTADVVVLLVDARHGVLEQTRRHLAVAALLGVPHVVVAVNKIDLVDFSADVYRGIADELSRVAHELGVSEVRTLPTSALEGDNVVTRSERTPFYDGPALLELLETIPADSAETEHPLRLPVQLVLRPQGAAADGLTDYRGYAGQVAAGSVSVGDEVVVLPSGRRTRVTGITLGSRRLERAGTGRSVAVELADDVDVARGDLLATADSAPELVREVRADVAWLSERSLHERDRVLVKHGTRTVQALVTAVDGVLDLDDLSTRPAEGLSLNDIGRVRLRLAEPLPVADYSTSRADGAFLLVDPADGWTLAAGMVRTGAPERHADDARTGQAV</sequence>
<dbReference type="InterPro" id="IPR054696">
    <property type="entry name" value="GTP-eEF1A_C"/>
</dbReference>
<gene>
    <name evidence="9" type="ORF">AXF14_08525</name>
</gene>
<evidence type="ECO:0000256" key="2">
    <source>
        <dbReference type="ARBA" id="ARBA00022679"/>
    </source>
</evidence>
<dbReference type="InterPro" id="IPR011779">
    <property type="entry name" value="SO4_adenylTrfase_lsu"/>
</dbReference>
<evidence type="ECO:0000259" key="8">
    <source>
        <dbReference type="PROSITE" id="PS51722"/>
    </source>
</evidence>
<keyword evidence="3 9" id="KW-0548">Nucleotidyltransferase</keyword>
<proteinExistence type="predicted"/>
<dbReference type="Proteomes" id="UP000065220">
    <property type="component" value="Chromosome"/>
</dbReference>
<dbReference type="PROSITE" id="PS00301">
    <property type="entry name" value="G_TR_1"/>
    <property type="match status" value="1"/>
</dbReference>
<feature type="compositionally biased region" description="Low complexity" evidence="7">
    <location>
        <begin position="12"/>
        <end position="23"/>
    </location>
</feature>
<dbReference type="FunFam" id="3.40.50.300:FF:000119">
    <property type="entry name" value="Sulfate adenylyltransferase subunit 1"/>
    <property type="match status" value="1"/>
</dbReference>
<dbReference type="GO" id="GO:0005524">
    <property type="term" value="F:ATP binding"/>
    <property type="evidence" value="ECO:0007669"/>
    <property type="project" value="UniProtKB-KW"/>
</dbReference>
<keyword evidence="6" id="KW-0342">GTP-binding</keyword>
<dbReference type="Pfam" id="PF00009">
    <property type="entry name" value="GTP_EFTU"/>
    <property type="match status" value="1"/>
</dbReference>
<dbReference type="Gene3D" id="3.40.50.300">
    <property type="entry name" value="P-loop containing nucleotide triphosphate hydrolases"/>
    <property type="match status" value="1"/>
</dbReference>
<dbReference type="NCBIfam" id="TIGR02034">
    <property type="entry name" value="CysN"/>
    <property type="match status" value="1"/>
</dbReference>
<dbReference type="InterPro" id="IPR044139">
    <property type="entry name" value="CysN_NoDQ_III"/>
</dbReference>
<dbReference type="InterPro" id="IPR044138">
    <property type="entry name" value="CysN_II"/>
</dbReference>
<evidence type="ECO:0000256" key="7">
    <source>
        <dbReference type="SAM" id="MobiDB-lite"/>
    </source>
</evidence>
<evidence type="ECO:0000256" key="3">
    <source>
        <dbReference type="ARBA" id="ARBA00022695"/>
    </source>
</evidence>
<dbReference type="InterPro" id="IPR027417">
    <property type="entry name" value="P-loop_NTPase"/>
</dbReference>
<name>A0A109W2T1_ACTRD</name>
<keyword evidence="5" id="KW-0067">ATP-binding</keyword>
<keyword evidence="10" id="KW-1185">Reference proteome</keyword>
<dbReference type="InterPro" id="IPR050100">
    <property type="entry name" value="TRAFAC_GTPase_members"/>
</dbReference>
<evidence type="ECO:0000256" key="4">
    <source>
        <dbReference type="ARBA" id="ARBA00022741"/>
    </source>
</evidence>
<dbReference type="RefSeq" id="WP_067942497.1">
    <property type="nucleotide sequence ID" value="NZ_CP014228.1"/>
</dbReference>
<dbReference type="EC" id="2.7.7.4" evidence="1"/>
<dbReference type="AlphaFoldDB" id="A0A109W2T1"/>
<evidence type="ECO:0000313" key="10">
    <source>
        <dbReference type="Proteomes" id="UP000065220"/>
    </source>
</evidence>
<dbReference type="GO" id="GO:0003924">
    <property type="term" value="F:GTPase activity"/>
    <property type="evidence" value="ECO:0007669"/>
    <property type="project" value="InterPro"/>
</dbReference>
<feature type="domain" description="Tr-type G" evidence="8">
    <location>
        <begin position="42"/>
        <end position="255"/>
    </location>
</feature>
<organism evidence="9 10">
    <name type="scientific">Actinomyces radicidentis</name>
    <dbReference type="NCBI Taxonomy" id="111015"/>
    <lineage>
        <taxon>Bacteria</taxon>
        <taxon>Bacillati</taxon>
        <taxon>Actinomycetota</taxon>
        <taxon>Actinomycetes</taxon>
        <taxon>Actinomycetales</taxon>
        <taxon>Actinomycetaceae</taxon>
        <taxon>Actinomyces</taxon>
    </lineage>
</organism>
<dbReference type="KEGG" id="ard:AXF14_08525"/>
<feature type="region of interest" description="Disordered" evidence="7">
    <location>
        <begin position="1"/>
        <end position="26"/>
    </location>
</feature>
<dbReference type="InterPro" id="IPR009000">
    <property type="entry name" value="Transl_B-barrel_sf"/>
</dbReference>